<sequence length="280" mass="29862">MRPGASGAVSGSAGSGGAGVGSAAPGSSLSASPSQPPSPPLHPSPTASGRWRPVPGVSWQWQLSGVLDTRVDAAVYDVDGFDTGAATVAALHAAGRRVICYVNVGAYEDFRPDRTAYPAAVLGASDGWPGERWLDVRRLDLLRPIIARRFDMCRAKGFDAVEPDNVDGYQNHSGFPLTAADQLAFNRMVAGLAHQRGLAVGLKNDLDQVPGLVGAFDFAVNEQCAEYQECDALLPFIRQGKAVFQAEYHLPVADFCPAARRMRFSALLKHLALDAWRRSC</sequence>
<reference evidence="3 4" key="1">
    <citation type="submission" date="2024-09" db="EMBL/GenBank/DDBJ databases">
        <authorList>
            <person name="Lee S.D."/>
        </authorList>
    </citation>
    <scope>NUCLEOTIDE SEQUENCE [LARGE SCALE GENOMIC DNA]</scope>
    <source>
        <strain evidence="3 4">N8-3</strain>
    </source>
</reference>
<feature type="compositionally biased region" description="Pro residues" evidence="1">
    <location>
        <begin position="34"/>
        <end position="43"/>
    </location>
</feature>
<feature type="region of interest" description="Disordered" evidence="1">
    <location>
        <begin position="1"/>
        <end position="51"/>
    </location>
</feature>
<proteinExistence type="predicted"/>
<evidence type="ECO:0000313" key="3">
    <source>
        <dbReference type="EMBL" id="MFC1419256.1"/>
    </source>
</evidence>
<name>A0ABV6W083_9ACTN</name>
<dbReference type="InterPro" id="IPR004352">
    <property type="entry name" value="GH114_TIM-barrel"/>
</dbReference>
<feature type="compositionally biased region" description="Low complexity" evidence="1">
    <location>
        <begin position="21"/>
        <end position="33"/>
    </location>
</feature>
<dbReference type="InterPro" id="IPR013785">
    <property type="entry name" value="Aldolase_TIM"/>
</dbReference>
<feature type="compositionally biased region" description="Low complexity" evidence="1">
    <location>
        <begin position="1"/>
        <end position="12"/>
    </location>
</feature>
<dbReference type="EMBL" id="JBHFAB010000017">
    <property type="protein sequence ID" value="MFC1419256.1"/>
    <property type="molecule type" value="Genomic_DNA"/>
</dbReference>
<dbReference type="RefSeq" id="WP_380538628.1">
    <property type="nucleotide sequence ID" value="NZ_JBHFAB010000017.1"/>
</dbReference>
<dbReference type="PANTHER" id="PTHR35273">
    <property type="entry name" value="ALPHA-1,4 POLYGALACTOSAMINIDASE, PUTATIVE (AFU_ORTHOLOGUE AFUA_3G07890)-RELATED"/>
    <property type="match status" value="1"/>
</dbReference>
<evidence type="ECO:0000256" key="1">
    <source>
        <dbReference type="SAM" id="MobiDB-lite"/>
    </source>
</evidence>
<dbReference type="InterPro" id="IPR017853">
    <property type="entry name" value="GH"/>
</dbReference>
<protein>
    <submittedName>
        <fullName evidence="3">Endo alpha-1,4 polygalactosaminidase</fullName>
    </submittedName>
</protein>
<keyword evidence="4" id="KW-1185">Reference proteome</keyword>
<gene>
    <name evidence="3" type="ORF">ACEZDE_21850</name>
</gene>
<accession>A0ABV6W083</accession>
<dbReference type="Pfam" id="PF03537">
    <property type="entry name" value="Glyco_hydro_114"/>
    <property type="match status" value="1"/>
</dbReference>
<comment type="caution">
    <text evidence="3">The sequence shown here is derived from an EMBL/GenBank/DDBJ whole genome shotgun (WGS) entry which is preliminary data.</text>
</comment>
<dbReference type="Proteomes" id="UP001592531">
    <property type="component" value="Unassembled WGS sequence"/>
</dbReference>
<dbReference type="PANTHER" id="PTHR35273:SF2">
    <property type="entry name" value="ALPHA-GALACTOSIDASE"/>
    <property type="match status" value="1"/>
</dbReference>
<dbReference type="SUPFAM" id="SSF51445">
    <property type="entry name" value="(Trans)glycosidases"/>
    <property type="match status" value="1"/>
</dbReference>
<evidence type="ECO:0000259" key="2">
    <source>
        <dbReference type="Pfam" id="PF03537"/>
    </source>
</evidence>
<feature type="domain" description="Glycoside-hydrolase family GH114 TIM-barrel" evidence="2">
    <location>
        <begin position="58"/>
        <end position="276"/>
    </location>
</feature>
<evidence type="ECO:0000313" key="4">
    <source>
        <dbReference type="Proteomes" id="UP001592531"/>
    </source>
</evidence>
<organism evidence="3 4">
    <name type="scientific">Streptacidiphilus cavernicola</name>
    <dbReference type="NCBI Taxonomy" id="3342716"/>
    <lineage>
        <taxon>Bacteria</taxon>
        <taxon>Bacillati</taxon>
        <taxon>Actinomycetota</taxon>
        <taxon>Actinomycetes</taxon>
        <taxon>Kitasatosporales</taxon>
        <taxon>Streptomycetaceae</taxon>
        <taxon>Streptacidiphilus</taxon>
    </lineage>
</organism>
<dbReference type="Gene3D" id="3.20.20.70">
    <property type="entry name" value="Aldolase class I"/>
    <property type="match status" value="1"/>
</dbReference>